<feature type="domain" description="Phosphodiester glycosidase" evidence="2">
    <location>
        <begin position="73"/>
        <end position="215"/>
    </location>
</feature>
<dbReference type="InterPro" id="IPR018711">
    <property type="entry name" value="NAGPA"/>
</dbReference>
<name>A0ABY1N807_9RHOB</name>
<evidence type="ECO:0000256" key="1">
    <source>
        <dbReference type="SAM" id="SignalP"/>
    </source>
</evidence>
<proteinExistence type="predicted"/>
<dbReference type="EMBL" id="FXTY01000001">
    <property type="protein sequence ID" value="SMP02125.1"/>
    <property type="molecule type" value="Genomic_DNA"/>
</dbReference>
<evidence type="ECO:0000259" key="2">
    <source>
        <dbReference type="Pfam" id="PF09992"/>
    </source>
</evidence>
<feature type="chain" id="PRO_5047035689" evidence="1">
    <location>
        <begin position="20"/>
        <end position="248"/>
    </location>
</feature>
<sequence>MIRAALCLILFSLPQWAQAVTCSDQTHEGRSLTVCTADATQENLRLFLRGSDGAILGQFRDIERTLEDGKTLAFGMNAGMYHADRSPVGHYVEGGTEEMRLLTSGSKGNFGLLPNGVLCLNDGSIRVYETLDFQKQAPTCRDATQSGPMLVIDGDLHPRFLPDSSSRFLRNGVGTSPDGKTAHFVISNQPVTFHEFGRFFRDVLKTPNALYFDGKISRLHAPQLDRSDGGFWMGPIIGVIAPKSSVTE</sequence>
<keyword evidence="4" id="KW-1185">Reference proteome</keyword>
<comment type="caution">
    <text evidence="3">The sequence shown here is derived from an EMBL/GenBank/DDBJ whole genome shotgun (WGS) entry which is preliminary data.</text>
</comment>
<keyword evidence="1" id="KW-0732">Signal</keyword>
<evidence type="ECO:0000313" key="4">
    <source>
        <dbReference type="Proteomes" id="UP001157961"/>
    </source>
</evidence>
<evidence type="ECO:0000313" key="3">
    <source>
        <dbReference type="EMBL" id="SMP02125.1"/>
    </source>
</evidence>
<feature type="signal peptide" evidence="1">
    <location>
        <begin position="1"/>
        <end position="19"/>
    </location>
</feature>
<organism evidence="3 4">
    <name type="scientific">Shimia sagamensis</name>
    <dbReference type="NCBI Taxonomy" id="1566352"/>
    <lineage>
        <taxon>Bacteria</taxon>
        <taxon>Pseudomonadati</taxon>
        <taxon>Pseudomonadota</taxon>
        <taxon>Alphaproteobacteria</taxon>
        <taxon>Rhodobacterales</taxon>
        <taxon>Roseobacteraceae</taxon>
    </lineage>
</organism>
<gene>
    <name evidence="3" type="ORF">SAMN06265373_101213</name>
</gene>
<protein>
    <submittedName>
        <fullName evidence="3">Uncharacterized protein YigE, DUF2233 family</fullName>
    </submittedName>
</protein>
<dbReference type="Proteomes" id="UP001157961">
    <property type="component" value="Unassembled WGS sequence"/>
</dbReference>
<reference evidence="3 4" key="1">
    <citation type="submission" date="2017-05" db="EMBL/GenBank/DDBJ databases">
        <authorList>
            <person name="Varghese N."/>
            <person name="Submissions S."/>
        </authorList>
    </citation>
    <scope>NUCLEOTIDE SEQUENCE [LARGE SCALE GENOMIC DNA]</scope>
    <source>
        <strain evidence="3 4">DSM 29734</strain>
    </source>
</reference>
<accession>A0ABY1N807</accession>
<dbReference type="Pfam" id="PF09992">
    <property type="entry name" value="NAGPA"/>
    <property type="match status" value="1"/>
</dbReference>